<proteinExistence type="predicted"/>
<protein>
    <submittedName>
        <fullName evidence="2">Uncharacterized protein</fullName>
    </submittedName>
</protein>
<organism evidence="2 3">
    <name type="scientific">Thanatephorus cucumeris (strain AG1-IB / isolate 7/3/14)</name>
    <name type="common">Lettuce bottom rot fungus</name>
    <name type="synonym">Rhizoctonia solani</name>
    <dbReference type="NCBI Taxonomy" id="1108050"/>
    <lineage>
        <taxon>Eukaryota</taxon>
        <taxon>Fungi</taxon>
        <taxon>Dikarya</taxon>
        <taxon>Basidiomycota</taxon>
        <taxon>Agaricomycotina</taxon>
        <taxon>Agaricomycetes</taxon>
        <taxon>Cantharellales</taxon>
        <taxon>Ceratobasidiaceae</taxon>
        <taxon>Rhizoctonia</taxon>
        <taxon>Rhizoctonia solani AG-1</taxon>
    </lineage>
</organism>
<keyword evidence="3" id="KW-1185">Reference proteome</keyword>
<evidence type="ECO:0000256" key="1">
    <source>
        <dbReference type="SAM" id="MobiDB-lite"/>
    </source>
</evidence>
<dbReference type="EMBL" id="LN679102">
    <property type="protein sequence ID" value="CEL58112.1"/>
    <property type="molecule type" value="Genomic_DNA"/>
</dbReference>
<dbReference type="Proteomes" id="UP000059188">
    <property type="component" value="Unassembled WGS sequence"/>
</dbReference>
<feature type="compositionally biased region" description="Low complexity" evidence="1">
    <location>
        <begin position="30"/>
        <end position="40"/>
    </location>
</feature>
<sequence>MQSPVARPSRETPGFIPLPRLDSSLGGWQTPTSAPTTTSPWDEGAPSHYADMASSSASGRPHLRPLRLSLLQTRMDSTSSAVANAPESPQPLSPLSQRRLTRAEGSALGIIVPPGTPPAEALPRWLVDRRFSKQKPLLAGARTPSRWPEPYSPFESTFNPATPINNIWRTGDQPMVQTPEPLPIIDGLRTPQDEFPFDLHVVSGERVHTPGGPMMRPRPLPRTSSDDMSDQRLFRINAWGEHESPRDASTGLFSLMQAQGPRDSRGQSRPRNFPPSRLASNATSPIPSPRE</sequence>
<feature type="region of interest" description="Disordered" evidence="1">
    <location>
        <begin position="204"/>
        <end position="291"/>
    </location>
</feature>
<feature type="region of interest" description="Disordered" evidence="1">
    <location>
        <begin position="1"/>
        <end position="64"/>
    </location>
</feature>
<evidence type="ECO:0000313" key="3">
    <source>
        <dbReference type="Proteomes" id="UP000059188"/>
    </source>
</evidence>
<reference evidence="2 3" key="1">
    <citation type="submission" date="2014-11" db="EMBL/GenBank/DDBJ databases">
        <authorList>
            <person name="Wibberg Daniel"/>
        </authorList>
    </citation>
    <scope>NUCLEOTIDE SEQUENCE [LARGE SCALE GENOMIC DNA]</scope>
    <source>
        <strain evidence="2">Rhizoctonia solani AG1-IB 7/3/14</strain>
    </source>
</reference>
<feature type="region of interest" description="Disordered" evidence="1">
    <location>
        <begin position="77"/>
        <end position="97"/>
    </location>
</feature>
<name>A0A0B7FPP9_THACB</name>
<evidence type="ECO:0000313" key="2">
    <source>
        <dbReference type="EMBL" id="CEL58112.1"/>
    </source>
</evidence>
<accession>A0A0B7FPP9</accession>
<gene>
    <name evidence="2" type="ORF">RSOLAG1IB_02857</name>
</gene>
<dbReference type="AlphaFoldDB" id="A0A0B7FPP9"/>
<dbReference type="OrthoDB" id="3256557at2759"/>